<dbReference type="Proteomes" id="UP001176471">
    <property type="component" value="Unassembled WGS sequence"/>
</dbReference>
<comment type="caution">
    <text evidence="1">The sequence shown here is derived from an EMBL/GenBank/DDBJ whole genome shotgun (WGS) entry which is preliminary data.</text>
</comment>
<evidence type="ECO:0000313" key="2">
    <source>
        <dbReference type="Proteomes" id="UP001176471"/>
    </source>
</evidence>
<organism evidence="1 2">
    <name type="scientific">Sphingobium cyanobacteriorum</name>
    <dbReference type="NCBI Taxonomy" id="3063954"/>
    <lineage>
        <taxon>Bacteria</taxon>
        <taxon>Pseudomonadati</taxon>
        <taxon>Pseudomonadota</taxon>
        <taxon>Alphaproteobacteria</taxon>
        <taxon>Sphingomonadales</taxon>
        <taxon>Sphingomonadaceae</taxon>
        <taxon>Sphingobium</taxon>
    </lineage>
</organism>
<dbReference type="RefSeq" id="WP_304537342.1">
    <property type="nucleotide sequence ID" value="NZ_JAUQOM010000013.1"/>
</dbReference>
<accession>A0ABT8ZU26</accession>
<protein>
    <recommendedName>
        <fullName evidence="3">DUF2783 domain-containing protein</fullName>
    </recommendedName>
</protein>
<evidence type="ECO:0000313" key="1">
    <source>
        <dbReference type="EMBL" id="MDO7836966.1"/>
    </source>
</evidence>
<sequence length="60" mass="6729">MDHDNFDLSGAEDCAELTQRVLDRLDMIMAEAPTEFAQQLMMAANHLQHARDLLDQAQAA</sequence>
<evidence type="ECO:0008006" key="3">
    <source>
        <dbReference type="Google" id="ProtNLM"/>
    </source>
</evidence>
<proteinExistence type="predicted"/>
<dbReference type="EMBL" id="JAUQOM010000013">
    <property type="protein sequence ID" value="MDO7836966.1"/>
    <property type="molecule type" value="Genomic_DNA"/>
</dbReference>
<keyword evidence="2" id="KW-1185">Reference proteome</keyword>
<name>A0ABT8ZU26_9SPHN</name>
<gene>
    <name evidence="1" type="ORF">Q4610_18115</name>
</gene>
<reference evidence="1" key="1">
    <citation type="submission" date="2023-07" db="EMBL/GenBank/DDBJ databases">
        <title>Bacterial whole genome sequence for Sphingobium sp. HBC34.</title>
        <authorList>
            <person name="Le V."/>
            <person name="Ko S.-R."/>
            <person name="Ahn C.-Y."/>
            <person name="Oh H.-M."/>
        </authorList>
    </citation>
    <scope>NUCLEOTIDE SEQUENCE</scope>
    <source>
        <strain evidence="1">HBC34</strain>
    </source>
</reference>